<dbReference type="AlphaFoldDB" id="A0AAJ0FT77"/>
<gene>
    <name evidence="1" type="ORF">QQS21_006131</name>
</gene>
<reference evidence="1" key="1">
    <citation type="submission" date="2023-06" db="EMBL/GenBank/DDBJ databases">
        <title>Conoideocrella luteorostrata (Hypocreales: Clavicipitaceae), a potential biocontrol fungus for elongate hemlock scale in United States Christmas tree production areas.</title>
        <authorList>
            <person name="Barrett H."/>
            <person name="Lovett B."/>
            <person name="Macias A.M."/>
            <person name="Stajich J.E."/>
            <person name="Kasson M.T."/>
        </authorList>
    </citation>
    <scope>NUCLEOTIDE SEQUENCE</scope>
    <source>
        <strain evidence="1">ARSEF 14590</strain>
    </source>
</reference>
<accession>A0AAJ0FT77</accession>
<dbReference type="Proteomes" id="UP001251528">
    <property type="component" value="Unassembled WGS sequence"/>
</dbReference>
<organism evidence="1 2">
    <name type="scientific">Conoideocrella luteorostrata</name>
    <dbReference type="NCBI Taxonomy" id="1105319"/>
    <lineage>
        <taxon>Eukaryota</taxon>
        <taxon>Fungi</taxon>
        <taxon>Dikarya</taxon>
        <taxon>Ascomycota</taxon>
        <taxon>Pezizomycotina</taxon>
        <taxon>Sordariomycetes</taxon>
        <taxon>Hypocreomycetidae</taxon>
        <taxon>Hypocreales</taxon>
        <taxon>Clavicipitaceae</taxon>
        <taxon>Conoideocrella</taxon>
    </lineage>
</organism>
<keyword evidence="2" id="KW-1185">Reference proteome</keyword>
<dbReference type="EMBL" id="JASWJB010000109">
    <property type="protein sequence ID" value="KAK2596802.1"/>
    <property type="molecule type" value="Genomic_DNA"/>
</dbReference>
<evidence type="ECO:0000313" key="2">
    <source>
        <dbReference type="Proteomes" id="UP001251528"/>
    </source>
</evidence>
<comment type="caution">
    <text evidence="1">The sequence shown here is derived from an EMBL/GenBank/DDBJ whole genome shotgun (WGS) entry which is preliminary data.</text>
</comment>
<sequence>MVGKQVGDSGDLLALQTFNIAYDSGILPHEDCRVRLSAMYDILAFTGCRPAEIVDNERKRPEDGTWDELFADDHFGVSPEDSSETLSDSERQLENLLIREQLDRGRPKALCNEESI</sequence>
<protein>
    <submittedName>
        <fullName evidence="1">Uncharacterized protein</fullName>
    </submittedName>
</protein>
<evidence type="ECO:0000313" key="1">
    <source>
        <dbReference type="EMBL" id="KAK2596802.1"/>
    </source>
</evidence>
<proteinExistence type="predicted"/>
<name>A0AAJ0FT77_9HYPO</name>